<accession>A0A6C0CLR6</accession>
<dbReference type="AlphaFoldDB" id="A0A6C0CLR6"/>
<name>A0A6C0CLR6_9ZZZZ</name>
<proteinExistence type="predicted"/>
<organism evidence="1">
    <name type="scientific">viral metagenome</name>
    <dbReference type="NCBI Taxonomy" id="1070528"/>
    <lineage>
        <taxon>unclassified sequences</taxon>
        <taxon>metagenomes</taxon>
        <taxon>organismal metagenomes</taxon>
    </lineage>
</organism>
<sequence>MEKNILFKTKVPLEYLLQYLDDICKNKGDYYMIDKIVYKIMVESKQYETFIETILPYYYDSKKYFVTRELTYTSFGNIIRQICHSHGHPFMTDKKYNHSEYTIRYIIDKNVNP</sequence>
<evidence type="ECO:0000313" key="1">
    <source>
        <dbReference type="EMBL" id="QHT05233.1"/>
    </source>
</evidence>
<reference evidence="1" key="1">
    <citation type="journal article" date="2020" name="Nature">
        <title>Giant virus diversity and host interactions through global metagenomics.</title>
        <authorList>
            <person name="Schulz F."/>
            <person name="Roux S."/>
            <person name="Paez-Espino D."/>
            <person name="Jungbluth S."/>
            <person name="Walsh D.A."/>
            <person name="Denef V.J."/>
            <person name="McMahon K.D."/>
            <person name="Konstantinidis K.T."/>
            <person name="Eloe-Fadrosh E.A."/>
            <person name="Kyrpides N.C."/>
            <person name="Woyke T."/>
        </authorList>
    </citation>
    <scope>NUCLEOTIDE SEQUENCE</scope>
    <source>
        <strain evidence="1">GVMAG-M-3300021375-17</strain>
    </source>
</reference>
<dbReference type="EMBL" id="MN739451">
    <property type="protein sequence ID" value="QHT05233.1"/>
    <property type="molecule type" value="Genomic_DNA"/>
</dbReference>
<protein>
    <submittedName>
        <fullName evidence="1">Uncharacterized protein</fullName>
    </submittedName>
</protein>